<protein>
    <recommendedName>
        <fullName evidence="2">DUF3126 domain-containing protein</fullName>
    </recommendedName>
</protein>
<dbReference type="InterPro" id="IPR021473">
    <property type="entry name" value="DUF3126"/>
</dbReference>
<gene>
    <name evidence="1" type="ORF">MNBD_ALPHA12-458</name>
</gene>
<dbReference type="AlphaFoldDB" id="A0A3B0TF95"/>
<evidence type="ECO:0000313" key="1">
    <source>
        <dbReference type="EMBL" id="VAW17301.1"/>
    </source>
</evidence>
<dbReference type="Pfam" id="PF11324">
    <property type="entry name" value="DUF3126"/>
    <property type="match status" value="1"/>
</dbReference>
<evidence type="ECO:0008006" key="2">
    <source>
        <dbReference type="Google" id="ProtNLM"/>
    </source>
</evidence>
<dbReference type="EMBL" id="UOEO01000070">
    <property type="protein sequence ID" value="VAW17301.1"/>
    <property type="molecule type" value="Genomic_DNA"/>
</dbReference>
<name>A0A3B0TF95_9ZZZZ</name>
<organism evidence="1">
    <name type="scientific">hydrothermal vent metagenome</name>
    <dbReference type="NCBI Taxonomy" id="652676"/>
    <lineage>
        <taxon>unclassified sequences</taxon>
        <taxon>metagenomes</taxon>
        <taxon>ecological metagenomes</taxon>
    </lineage>
</organism>
<sequence>MNKFSFRRYFDLPMSCGWLECAGNHPFALFKESPVRMDKQEIAKLQQFLRQKFTNDQIDVRARPRKSDSCEVYQGDEFIGVLYLDDEDGDRSYMFQMAILDIDLEELE</sequence>
<accession>A0A3B0TF95</accession>
<reference evidence="1" key="1">
    <citation type="submission" date="2018-06" db="EMBL/GenBank/DDBJ databases">
        <authorList>
            <person name="Zhirakovskaya E."/>
        </authorList>
    </citation>
    <scope>NUCLEOTIDE SEQUENCE</scope>
</reference>
<proteinExistence type="predicted"/>